<dbReference type="Proteomes" id="UP001497525">
    <property type="component" value="Unassembled WGS sequence"/>
</dbReference>
<feature type="transmembrane region" description="Helical" evidence="1">
    <location>
        <begin position="522"/>
        <end position="542"/>
    </location>
</feature>
<feature type="transmembrane region" description="Helical" evidence="1">
    <location>
        <begin position="410"/>
        <end position="428"/>
    </location>
</feature>
<organism evidence="3 4">
    <name type="scientific">Calicophoron daubneyi</name>
    <name type="common">Rumen fluke</name>
    <name type="synonym">Paramphistomum daubneyi</name>
    <dbReference type="NCBI Taxonomy" id="300641"/>
    <lineage>
        <taxon>Eukaryota</taxon>
        <taxon>Metazoa</taxon>
        <taxon>Spiralia</taxon>
        <taxon>Lophotrochozoa</taxon>
        <taxon>Platyhelminthes</taxon>
        <taxon>Trematoda</taxon>
        <taxon>Digenea</taxon>
        <taxon>Plagiorchiida</taxon>
        <taxon>Pronocephalata</taxon>
        <taxon>Paramphistomoidea</taxon>
        <taxon>Paramphistomidae</taxon>
        <taxon>Calicophoron</taxon>
    </lineage>
</organism>
<comment type="caution">
    <text evidence="3">The sequence shown here is derived from an EMBL/GenBank/DDBJ whole genome shotgun (WGS) entry which is preliminary data.</text>
</comment>
<evidence type="ECO:0000256" key="1">
    <source>
        <dbReference type="SAM" id="Phobius"/>
    </source>
</evidence>
<proteinExistence type="predicted"/>
<feature type="chain" id="PRO_5043707820" evidence="2">
    <location>
        <begin position="25"/>
        <end position="760"/>
    </location>
</feature>
<name>A0AAV2TYB7_CALDB</name>
<keyword evidence="2" id="KW-0732">Signal</keyword>
<evidence type="ECO:0000313" key="3">
    <source>
        <dbReference type="EMBL" id="CAL5141320.1"/>
    </source>
</evidence>
<sequence length="760" mass="85175">MWKRALFTLLGTYFTLIVQHSAYGADDWYKKLIEIRETSSRGRSLSADIVELNSAITAFSLIPRTSRSLAGDHISDVLALKTDANQTMGEAANDTYYIDGQFIFQNDTSFQTAVNLSTGSSFEPVAQSDSSTAYRHVRGGSSDRMTTKLKLDSDVWLVLEIILCVAILFAHFGWVAQTLSGIVLHRRRVLSQQTIRGYITDKSKQKFGGHLSQHLLISYNLQLHLSLVGMFYALTLLVWKVLCLTQEKVVNDADSLPSPEPPVSFLNSHLICGLTRSLSLMFVTIYWLNILVYCIITLRTQAEQNLHASVPSQSWSPLRKSEKFVCYFHMGASWIYAALLRLSSILFTNFPIQHVDELSSNNIVHPILRILSIDCQTCTLWQSRTRISTLCAYTFAEYTLEFVLDFMTSTLPPIVVTVVLIVYLIKLCHHRRRINRVKSQDVFDPSGMEKVLHDDIQSSSRRQILSCGIKCDITGEPKNSDRGERSEFDSLVAYTTATGAEECKRQSVVGCKDPVLFGGDENVSFVCCVLLIGLLFLVVHFLRLVAHIQLIKQQKDLCQPRMTRSLHQTDGQQRSLVENSHTHVSATCWVIKTNLNVELILTALTPIAFQLKRSACHSHEKTCGSVSTVDQNKTSVEHVADVKHKTSDLLKNNLPRPSPSLVGAYPSSASDLLHLKTFSRTEFQTPTLTPTCLTAVFSPDLCSTLCDTVQGEICTVEQKQTDVVPLSIHVFQANGHKYFTGLVPIPKEVKLKPTYRLFGK</sequence>
<reference evidence="3" key="1">
    <citation type="submission" date="2024-06" db="EMBL/GenBank/DDBJ databases">
        <authorList>
            <person name="Liu X."/>
            <person name="Lenzi L."/>
            <person name="Haldenby T S."/>
            <person name="Uol C."/>
        </authorList>
    </citation>
    <scope>NUCLEOTIDE SEQUENCE</scope>
</reference>
<evidence type="ECO:0000256" key="2">
    <source>
        <dbReference type="SAM" id="SignalP"/>
    </source>
</evidence>
<feature type="signal peptide" evidence="2">
    <location>
        <begin position="1"/>
        <end position="24"/>
    </location>
</feature>
<evidence type="ECO:0000313" key="4">
    <source>
        <dbReference type="Proteomes" id="UP001497525"/>
    </source>
</evidence>
<dbReference type="EMBL" id="CAXLJL010000845">
    <property type="protein sequence ID" value="CAL5141320.1"/>
    <property type="molecule type" value="Genomic_DNA"/>
</dbReference>
<feature type="transmembrane region" description="Helical" evidence="1">
    <location>
        <begin position="155"/>
        <end position="184"/>
    </location>
</feature>
<gene>
    <name evidence="3" type="ORF">CDAUBV1_LOCUS16572</name>
</gene>
<dbReference type="AlphaFoldDB" id="A0AAV2TYB7"/>
<accession>A0AAV2TYB7</accession>
<protein>
    <submittedName>
        <fullName evidence="3">Uncharacterized protein</fullName>
    </submittedName>
</protein>
<keyword evidence="1" id="KW-0472">Membrane</keyword>
<keyword evidence="1" id="KW-1133">Transmembrane helix</keyword>
<feature type="transmembrane region" description="Helical" evidence="1">
    <location>
        <begin position="223"/>
        <end position="242"/>
    </location>
</feature>
<feature type="transmembrane region" description="Helical" evidence="1">
    <location>
        <begin position="278"/>
        <end position="298"/>
    </location>
</feature>
<keyword evidence="1" id="KW-0812">Transmembrane</keyword>